<sequence length="50" mass="5626">MQIVTKLCTIQQFDPILLTCSHIMSEILLKQPIHPLGLAIHLRVICCGEL</sequence>
<dbReference type="EMBL" id="CM045759">
    <property type="protein sequence ID" value="KAI8019332.1"/>
    <property type="molecule type" value="Genomic_DNA"/>
</dbReference>
<protein>
    <submittedName>
        <fullName evidence="1">Uncharacterized protein</fullName>
    </submittedName>
</protein>
<proteinExistence type="predicted"/>
<keyword evidence="2" id="KW-1185">Reference proteome</keyword>
<dbReference type="Proteomes" id="UP001060215">
    <property type="component" value="Chromosome 2"/>
</dbReference>
<comment type="caution">
    <text evidence="1">The sequence shown here is derived from an EMBL/GenBank/DDBJ whole genome shotgun (WGS) entry which is preliminary data.</text>
</comment>
<reference evidence="1 2" key="1">
    <citation type="journal article" date="2022" name="Plant J.">
        <title>Chromosome-level genome of Camellia lanceoleosa provides a valuable resource for understanding genome evolution and self-incompatibility.</title>
        <authorList>
            <person name="Gong W."/>
            <person name="Xiao S."/>
            <person name="Wang L."/>
            <person name="Liao Z."/>
            <person name="Chang Y."/>
            <person name="Mo W."/>
            <person name="Hu G."/>
            <person name="Li W."/>
            <person name="Zhao G."/>
            <person name="Zhu H."/>
            <person name="Hu X."/>
            <person name="Ji K."/>
            <person name="Xiang X."/>
            <person name="Song Q."/>
            <person name="Yuan D."/>
            <person name="Jin S."/>
            <person name="Zhang L."/>
        </authorList>
    </citation>
    <scope>NUCLEOTIDE SEQUENCE [LARGE SCALE GENOMIC DNA]</scope>
    <source>
        <strain evidence="1">SQ_2022a</strain>
    </source>
</reference>
<organism evidence="1 2">
    <name type="scientific">Camellia lanceoleosa</name>
    <dbReference type="NCBI Taxonomy" id="1840588"/>
    <lineage>
        <taxon>Eukaryota</taxon>
        <taxon>Viridiplantae</taxon>
        <taxon>Streptophyta</taxon>
        <taxon>Embryophyta</taxon>
        <taxon>Tracheophyta</taxon>
        <taxon>Spermatophyta</taxon>
        <taxon>Magnoliopsida</taxon>
        <taxon>eudicotyledons</taxon>
        <taxon>Gunneridae</taxon>
        <taxon>Pentapetalae</taxon>
        <taxon>asterids</taxon>
        <taxon>Ericales</taxon>
        <taxon>Theaceae</taxon>
        <taxon>Camellia</taxon>
    </lineage>
</organism>
<accession>A0ACC0I3K2</accession>
<evidence type="ECO:0000313" key="2">
    <source>
        <dbReference type="Proteomes" id="UP001060215"/>
    </source>
</evidence>
<name>A0ACC0I3K2_9ERIC</name>
<gene>
    <name evidence="1" type="ORF">LOK49_LG04G02867</name>
</gene>
<evidence type="ECO:0000313" key="1">
    <source>
        <dbReference type="EMBL" id="KAI8019332.1"/>
    </source>
</evidence>